<dbReference type="Pfam" id="PF02902">
    <property type="entry name" value="Peptidase_C48"/>
    <property type="match status" value="1"/>
</dbReference>
<feature type="compositionally biased region" description="Acidic residues" evidence="4">
    <location>
        <begin position="440"/>
        <end position="459"/>
    </location>
</feature>
<evidence type="ECO:0000313" key="6">
    <source>
        <dbReference type="EMBL" id="KAK1754136.1"/>
    </source>
</evidence>
<dbReference type="GO" id="GO:0006508">
    <property type="term" value="P:proteolysis"/>
    <property type="evidence" value="ECO:0007669"/>
    <property type="project" value="UniProtKB-KW"/>
</dbReference>
<accession>A0AAJ0F424</accession>
<proteinExistence type="inferred from homology"/>
<comment type="caution">
    <text evidence="6">The sequence shown here is derived from an EMBL/GenBank/DDBJ whole genome shotgun (WGS) entry which is preliminary data.</text>
</comment>
<feature type="region of interest" description="Disordered" evidence="4">
    <location>
        <begin position="426"/>
        <end position="492"/>
    </location>
</feature>
<comment type="similarity">
    <text evidence="1">Belongs to the peptidase C48 family.</text>
</comment>
<dbReference type="GO" id="GO:0019783">
    <property type="term" value="F:ubiquitin-like protein peptidase activity"/>
    <property type="evidence" value="ECO:0007669"/>
    <property type="project" value="UniProtKB-ARBA"/>
</dbReference>
<evidence type="ECO:0000256" key="2">
    <source>
        <dbReference type="ARBA" id="ARBA00022670"/>
    </source>
</evidence>
<dbReference type="SUPFAM" id="SSF54001">
    <property type="entry name" value="Cysteine proteinases"/>
    <property type="match status" value="1"/>
</dbReference>
<dbReference type="Gene3D" id="1.10.418.20">
    <property type="match status" value="1"/>
</dbReference>
<keyword evidence="7" id="KW-1185">Reference proteome</keyword>
<dbReference type="Proteomes" id="UP001239445">
    <property type="component" value="Unassembled WGS sequence"/>
</dbReference>
<feature type="compositionally biased region" description="Polar residues" evidence="4">
    <location>
        <begin position="168"/>
        <end position="180"/>
    </location>
</feature>
<keyword evidence="3" id="KW-0378">Hydrolase</keyword>
<feature type="compositionally biased region" description="Basic residues" evidence="4">
    <location>
        <begin position="482"/>
        <end position="492"/>
    </location>
</feature>
<feature type="region of interest" description="Disordered" evidence="4">
    <location>
        <begin position="139"/>
        <end position="199"/>
    </location>
</feature>
<evidence type="ECO:0000256" key="1">
    <source>
        <dbReference type="ARBA" id="ARBA00005234"/>
    </source>
</evidence>
<protein>
    <recommendedName>
        <fullName evidence="5">Ubiquitin-like protease family profile domain-containing protein</fullName>
    </recommendedName>
</protein>
<evidence type="ECO:0000256" key="3">
    <source>
        <dbReference type="ARBA" id="ARBA00022801"/>
    </source>
</evidence>
<feature type="domain" description="Ubiquitin-like protease family profile" evidence="5">
    <location>
        <begin position="337"/>
        <end position="392"/>
    </location>
</feature>
<gene>
    <name evidence="6" type="ORF">QBC47DRAFT_462083</name>
</gene>
<dbReference type="EMBL" id="MU839836">
    <property type="protein sequence ID" value="KAK1754136.1"/>
    <property type="molecule type" value="Genomic_DNA"/>
</dbReference>
<name>A0AAJ0F424_9PEZI</name>
<dbReference type="GO" id="GO:0008234">
    <property type="term" value="F:cysteine-type peptidase activity"/>
    <property type="evidence" value="ECO:0007669"/>
    <property type="project" value="InterPro"/>
</dbReference>
<evidence type="ECO:0000313" key="7">
    <source>
        <dbReference type="Proteomes" id="UP001239445"/>
    </source>
</evidence>
<dbReference type="AlphaFoldDB" id="A0AAJ0F424"/>
<reference evidence="6" key="1">
    <citation type="submission" date="2023-06" db="EMBL/GenBank/DDBJ databases">
        <title>Genome-scale phylogeny and comparative genomics of the fungal order Sordariales.</title>
        <authorList>
            <consortium name="Lawrence Berkeley National Laboratory"/>
            <person name="Hensen N."/>
            <person name="Bonometti L."/>
            <person name="Westerberg I."/>
            <person name="Brannstrom I.O."/>
            <person name="Guillou S."/>
            <person name="Cros-Aarteil S."/>
            <person name="Calhoun S."/>
            <person name="Haridas S."/>
            <person name="Kuo A."/>
            <person name="Mondo S."/>
            <person name="Pangilinan J."/>
            <person name="Riley R."/>
            <person name="Labutti K."/>
            <person name="Andreopoulos B."/>
            <person name="Lipzen A."/>
            <person name="Chen C."/>
            <person name="Yanf M."/>
            <person name="Daum C."/>
            <person name="Ng V."/>
            <person name="Clum A."/>
            <person name="Steindorff A."/>
            <person name="Ohm R."/>
            <person name="Martin F."/>
            <person name="Silar P."/>
            <person name="Natvig D."/>
            <person name="Lalanne C."/>
            <person name="Gautier V."/>
            <person name="Ament-Velasquez S.L."/>
            <person name="Kruys A."/>
            <person name="Hutchinson M.I."/>
            <person name="Powell A.J."/>
            <person name="Barry K."/>
            <person name="Miller A.N."/>
            <person name="Grigoriev I.V."/>
            <person name="Debuchy R."/>
            <person name="Gladieux P."/>
            <person name="Thoren M.H."/>
            <person name="Johannesson H."/>
        </authorList>
    </citation>
    <scope>NUCLEOTIDE SEQUENCE</scope>
    <source>
        <strain evidence="6">PSN4</strain>
    </source>
</reference>
<keyword evidence="2" id="KW-0645">Protease</keyword>
<dbReference type="InterPro" id="IPR003653">
    <property type="entry name" value="Peptidase_C48_C"/>
</dbReference>
<sequence length="492" mass="54357">MPASVAFRRKDERCVSTHRAVKLHAGLLVRPMVWNYQGNRRVPLALCLNLPILITRGCLRILLAAPPPDLRIQIMKPASPSSSPIHRLLHLKHIPLRPLSGAHGNAPASLGPRPAPVDRRSLDRAEVWSALLAALRSRSASPGKRKAPEAAGNDAKLLEYDPLDSGIGDSSQADSGSAERSPSRGRSRKRERASDEEGLDRVIQKRGKVELDVKALLERIEARGKLIVLRARAILGEELRHGEAAQRVAEAREMWAEMRDKKFQPLLCPVLPSTSIPYRTHPRRVSDHAALDIDASCRSSACLLCRLAEGNRPTWQLTSERRSTLPASVQPHKVVAAELKRHFCEVIRRKTNKEVSSRYKRVVQVKIPQQTNAIDCGLVPLFFTEVFLLDPEGFIEKATAPETTEDDWHFQPLAARENVYRHLHPLVDGGDEASGGEWASDGDEVDSGDVDDEEVDDGDATMSGETVVNTSAIATGDGKPRTPNKTRQRRSS</sequence>
<feature type="compositionally biased region" description="Polar residues" evidence="4">
    <location>
        <begin position="463"/>
        <end position="473"/>
    </location>
</feature>
<organism evidence="6 7">
    <name type="scientific">Echria macrotheca</name>
    <dbReference type="NCBI Taxonomy" id="438768"/>
    <lineage>
        <taxon>Eukaryota</taxon>
        <taxon>Fungi</taxon>
        <taxon>Dikarya</taxon>
        <taxon>Ascomycota</taxon>
        <taxon>Pezizomycotina</taxon>
        <taxon>Sordariomycetes</taxon>
        <taxon>Sordariomycetidae</taxon>
        <taxon>Sordariales</taxon>
        <taxon>Schizotheciaceae</taxon>
        <taxon>Echria</taxon>
    </lineage>
</organism>
<evidence type="ECO:0000259" key="5">
    <source>
        <dbReference type="Pfam" id="PF02902"/>
    </source>
</evidence>
<evidence type="ECO:0000256" key="4">
    <source>
        <dbReference type="SAM" id="MobiDB-lite"/>
    </source>
</evidence>
<dbReference type="InterPro" id="IPR038765">
    <property type="entry name" value="Papain-like_cys_pep_sf"/>
</dbReference>